<reference evidence="1 2" key="1">
    <citation type="submission" date="2016-04" db="EMBL/GenBank/DDBJ databases">
        <title>Complete genome sequence of Thermococcus radiotolerans type strain EJ2.</title>
        <authorList>
            <person name="Oger P.M."/>
        </authorList>
    </citation>
    <scope>NUCLEOTIDE SEQUENCE [LARGE SCALE GENOMIC DNA]</scope>
    <source>
        <strain evidence="1 2">EJ2</strain>
    </source>
</reference>
<dbReference type="RefSeq" id="WP_088866690.1">
    <property type="nucleotide sequence ID" value="NZ_CP015106.1"/>
</dbReference>
<protein>
    <submittedName>
        <fullName evidence="1">Uncharacterized protein</fullName>
    </submittedName>
</protein>
<evidence type="ECO:0000313" key="1">
    <source>
        <dbReference type="EMBL" id="ASJ14557.1"/>
    </source>
</evidence>
<evidence type="ECO:0000313" key="2">
    <source>
        <dbReference type="Proteomes" id="UP000250085"/>
    </source>
</evidence>
<dbReference type="Proteomes" id="UP000250085">
    <property type="component" value="Chromosome"/>
</dbReference>
<dbReference type="EMBL" id="CP015106">
    <property type="protein sequence ID" value="ASJ14557.1"/>
    <property type="molecule type" value="Genomic_DNA"/>
</dbReference>
<organism evidence="1 2">
    <name type="scientific">Thermococcus radiotolerans</name>
    <dbReference type="NCBI Taxonomy" id="187880"/>
    <lineage>
        <taxon>Archaea</taxon>
        <taxon>Methanobacteriati</taxon>
        <taxon>Methanobacteriota</taxon>
        <taxon>Thermococci</taxon>
        <taxon>Thermococcales</taxon>
        <taxon>Thermococcaceae</taxon>
        <taxon>Thermococcus</taxon>
    </lineage>
</organism>
<accession>A0A2Z2N0T1</accession>
<dbReference type="GeneID" id="33328218"/>
<keyword evidence="2" id="KW-1185">Reference proteome</keyword>
<gene>
    <name evidence="1" type="ORF">A3L10_05180</name>
</gene>
<dbReference type="AlphaFoldDB" id="A0A2Z2N0T1"/>
<dbReference type="KEGG" id="trl:A3L10_05180"/>
<sequence>MGRSFKALIVILVLFGWVSLILSSLAQHGLLAAHDAKPGDLIIETKAITVNGTETFVLEWNLKETYVQRLRRSRDAVFLMYPLMITGPASSRSFLDEERVNITLKTDSEVVSLSEMPFHMEYLPVSGYLSFRVVLRSIAYPLPERSNSGRIELPLIPTGPSECSEIPVVFAYFHDTGGREVTPVESSLKLTLRPGPEYPFFGNGSAESVFLINGTELVHRAFWDERGGWLRVEVFNVTLPCESG</sequence>
<dbReference type="OrthoDB" id="96406at2157"/>
<name>A0A2Z2N0T1_9EURY</name>
<proteinExistence type="predicted"/>